<proteinExistence type="predicted"/>
<dbReference type="EMBL" id="UINC01212319">
    <property type="protein sequence ID" value="SVE36592.1"/>
    <property type="molecule type" value="Genomic_DNA"/>
</dbReference>
<name>A0A383CWM0_9ZZZZ</name>
<feature type="region of interest" description="Disordered" evidence="1">
    <location>
        <begin position="187"/>
        <end position="218"/>
    </location>
</feature>
<organism evidence="2">
    <name type="scientific">marine metagenome</name>
    <dbReference type="NCBI Taxonomy" id="408172"/>
    <lineage>
        <taxon>unclassified sequences</taxon>
        <taxon>metagenomes</taxon>
        <taxon>ecological metagenomes</taxon>
    </lineage>
</organism>
<reference evidence="2" key="1">
    <citation type="submission" date="2018-05" db="EMBL/GenBank/DDBJ databases">
        <authorList>
            <person name="Lanie J.A."/>
            <person name="Ng W.-L."/>
            <person name="Kazmierczak K.M."/>
            <person name="Andrzejewski T.M."/>
            <person name="Davidsen T.M."/>
            <person name="Wayne K.J."/>
            <person name="Tettelin H."/>
            <person name="Glass J.I."/>
            <person name="Rusch D."/>
            <person name="Podicherti R."/>
            <person name="Tsui H.-C.T."/>
            <person name="Winkler M.E."/>
        </authorList>
    </citation>
    <scope>NUCLEOTIDE SEQUENCE</scope>
</reference>
<gene>
    <name evidence="2" type="ORF">METZ01_LOCUS489446</name>
</gene>
<dbReference type="AlphaFoldDB" id="A0A383CWM0"/>
<evidence type="ECO:0000313" key="2">
    <source>
        <dbReference type="EMBL" id="SVE36592.1"/>
    </source>
</evidence>
<evidence type="ECO:0000256" key="1">
    <source>
        <dbReference type="SAM" id="MobiDB-lite"/>
    </source>
</evidence>
<sequence length="218" mass="24970">PVPVIPMRCLGDFRNRSRTEWWELFEDQWCPWDWRTRQGLDLGACYLGLPFWQDEMLKGDDQLQDLLSPDIGDFWMFGRSYANMAGEKHGLMARMGSLVVDLRWIGASEGVVVIDAWNRMFEEKIITSREQEDYSGELKGSPFVVVVWDSFREVSGVYANAEPLVPDERALEIGFALIEALPPQPGTNLLPIPAREEDTTPWRRLTRPPTPNESNDAP</sequence>
<protein>
    <submittedName>
        <fullName evidence="2">Uncharacterized protein</fullName>
    </submittedName>
</protein>
<feature type="non-terminal residue" evidence="2">
    <location>
        <position position="1"/>
    </location>
</feature>
<accession>A0A383CWM0</accession>